<dbReference type="EMBL" id="JACJVO010000050">
    <property type="protein sequence ID" value="MBB6735506.1"/>
    <property type="molecule type" value="Genomic_DNA"/>
</dbReference>
<accession>A0A7X0ST41</accession>
<dbReference type="Pfam" id="PF12367">
    <property type="entry name" value="PFO_beta_C"/>
    <property type="match status" value="1"/>
</dbReference>
<evidence type="ECO:0000313" key="2">
    <source>
        <dbReference type="EMBL" id="MBB6735506.1"/>
    </source>
</evidence>
<protein>
    <recommendedName>
        <fullName evidence="1">Pyruvate ferredoxin oxidoreductase beta subunit C-terminal domain-containing protein</fullName>
    </recommendedName>
</protein>
<proteinExistence type="predicted"/>
<organism evidence="2 3">
    <name type="scientific">Cohnella zeiphila</name>
    <dbReference type="NCBI Taxonomy" id="2761120"/>
    <lineage>
        <taxon>Bacteria</taxon>
        <taxon>Bacillati</taxon>
        <taxon>Bacillota</taxon>
        <taxon>Bacilli</taxon>
        <taxon>Bacillales</taxon>
        <taxon>Paenibacillaceae</taxon>
        <taxon>Cohnella</taxon>
    </lineage>
</organism>
<gene>
    <name evidence="2" type="ORF">H7C18_31810</name>
</gene>
<dbReference type="AlphaFoldDB" id="A0A7X0ST41"/>
<sequence>MSSWVSLCFTFNKVNTYDWFKKHIDNLEQFPDWRSSIKMGGRRSRKRGRRLFE</sequence>
<name>A0A7X0ST41_9BACL</name>
<keyword evidence="3" id="KW-1185">Reference proteome</keyword>
<evidence type="ECO:0000259" key="1">
    <source>
        <dbReference type="Pfam" id="PF12367"/>
    </source>
</evidence>
<feature type="domain" description="Pyruvate ferredoxin oxidoreductase beta subunit C-terminal" evidence="1">
    <location>
        <begin position="8"/>
        <end position="30"/>
    </location>
</feature>
<comment type="caution">
    <text evidence="2">The sequence shown here is derived from an EMBL/GenBank/DDBJ whole genome shotgun (WGS) entry which is preliminary data.</text>
</comment>
<dbReference type="InterPro" id="IPR032686">
    <property type="entry name" value="PFO_beta_C"/>
</dbReference>
<evidence type="ECO:0000313" key="3">
    <source>
        <dbReference type="Proteomes" id="UP000564644"/>
    </source>
</evidence>
<dbReference type="RefSeq" id="WP_185133155.1">
    <property type="nucleotide sequence ID" value="NZ_JACJVO010000050.1"/>
</dbReference>
<reference evidence="2 3" key="1">
    <citation type="submission" date="2020-08" db="EMBL/GenBank/DDBJ databases">
        <title>Cohnella phylogeny.</title>
        <authorList>
            <person name="Dunlap C."/>
        </authorList>
    </citation>
    <scope>NUCLEOTIDE SEQUENCE [LARGE SCALE GENOMIC DNA]</scope>
    <source>
        <strain evidence="2 3">CBP 2801</strain>
    </source>
</reference>
<dbReference type="Proteomes" id="UP000564644">
    <property type="component" value="Unassembled WGS sequence"/>
</dbReference>